<name>A0A9D1UUF7_9MICC</name>
<evidence type="ECO:0000256" key="1">
    <source>
        <dbReference type="SAM" id="Phobius"/>
    </source>
</evidence>
<evidence type="ECO:0000313" key="2">
    <source>
        <dbReference type="EMBL" id="HIX00635.1"/>
    </source>
</evidence>
<protein>
    <submittedName>
        <fullName evidence="2">Uncharacterized protein</fullName>
    </submittedName>
</protein>
<reference evidence="2" key="1">
    <citation type="journal article" date="2021" name="PeerJ">
        <title>Extensive microbial diversity within the chicken gut microbiome revealed by metagenomics and culture.</title>
        <authorList>
            <person name="Gilroy R."/>
            <person name="Ravi A."/>
            <person name="Getino M."/>
            <person name="Pursley I."/>
            <person name="Horton D.L."/>
            <person name="Alikhan N.F."/>
            <person name="Baker D."/>
            <person name="Gharbi K."/>
            <person name="Hall N."/>
            <person name="Watson M."/>
            <person name="Adriaenssens E.M."/>
            <person name="Foster-Nyarko E."/>
            <person name="Jarju S."/>
            <person name="Secka A."/>
            <person name="Antonio M."/>
            <person name="Oren A."/>
            <person name="Chaudhuri R.R."/>
            <person name="La Ragione R."/>
            <person name="Hildebrand F."/>
            <person name="Pallen M.J."/>
        </authorList>
    </citation>
    <scope>NUCLEOTIDE SEQUENCE</scope>
    <source>
        <strain evidence="2">ChiHejej3B27-3195</strain>
    </source>
</reference>
<sequence>MQNLPLAAQVLSAEGSESHELFMPTVWFGIIMFVLLMGLLLTTLAFTSRGKQLPATEHESH</sequence>
<feature type="transmembrane region" description="Helical" evidence="1">
    <location>
        <begin position="25"/>
        <end position="46"/>
    </location>
</feature>
<dbReference type="AlphaFoldDB" id="A0A9D1UUF7"/>
<gene>
    <name evidence="2" type="ORF">H9871_10895</name>
</gene>
<keyword evidence="1" id="KW-0812">Transmembrane</keyword>
<dbReference type="EMBL" id="DXGD01000400">
    <property type="protein sequence ID" value="HIX00635.1"/>
    <property type="molecule type" value="Genomic_DNA"/>
</dbReference>
<evidence type="ECO:0000313" key="3">
    <source>
        <dbReference type="Proteomes" id="UP000824151"/>
    </source>
</evidence>
<keyword evidence="1" id="KW-1133">Transmembrane helix</keyword>
<reference evidence="2" key="2">
    <citation type="submission" date="2021-04" db="EMBL/GenBank/DDBJ databases">
        <authorList>
            <person name="Gilroy R."/>
        </authorList>
    </citation>
    <scope>NUCLEOTIDE SEQUENCE</scope>
    <source>
        <strain evidence="2">ChiHejej3B27-3195</strain>
    </source>
</reference>
<dbReference type="Proteomes" id="UP000824151">
    <property type="component" value="Unassembled WGS sequence"/>
</dbReference>
<accession>A0A9D1UUF7</accession>
<keyword evidence="1" id="KW-0472">Membrane</keyword>
<comment type="caution">
    <text evidence="2">The sequence shown here is derived from an EMBL/GenBank/DDBJ whole genome shotgun (WGS) entry which is preliminary data.</text>
</comment>
<proteinExistence type="predicted"/>
<organism evidence="2 3">
    <name type="scientific">Candidatus Nesterenkonia stercoripullorum</name>
    <dbReference type="NCBI Taxonomy" id="2838701"/>
    <lineage>
        <taxon>Bacteria</taxon>
        <taxon>Bacillati</taxon>
        <taxon>Actinomycetota</taxon>
        <taxon>Actinomycetes</taxon>
        <taxon>Micrococcales</taxon>
        <taxon>Micrococcaceae</taxon>
        <taxon>Nesterenkonia</taxon>
    </lineage>
</organism>